<sequence length="45" mass="5435">MHSSGTLYGFLYNTTFSENIHLDIIQVKMYKIFKLIHFFLIIIHF</sequence>
<dbReference type="EMBL" id="GBXM01087822">
    <property type="protein sequence ID" value="JAH20755.1"/>
    <property type="molecule type" value="Transcribed_RNA"/>
</dbReference>
<reference evidence="1" key="2">
    <citation type="journal article" date="2015" name="Fish Shellfish Immunol.">
        <title>Early steps in the European eel (Anguilla anguilla)-Vibrio vulnificus interaction in the gills: Role of the RtxA13 toxin.</title>
        <authorList>
            <person name="Callol A."/>
            <person name="Pajuelo D."/>
            <person name="Ebbesson L."/>
            <person name="Teles M."/>
            <person name="MacKenzie S."/>
            <person name="Amaro C."/>
        </authorList>
    </citation>
    <scope>NUCLEOTIDE SEQUENCE</scope>
</reference>
<accession>A0A0E9QX15</accession>
<organism evidence="1">
    <name type="scientific">Anguilla anguilla</name>
    <name type="common">European freshwater eel</name>
    <name type="synonym">Muraena anguilla</name>
    <dbReference type="NCBI Taxonomy" id="7936"/>
    <lineage>
        <taxon>Eukaryota</taxon>
        <taxon>Metazoa</taxon>
        <taxon>Chordata</taxon>
        <taxon>Craniata</taxon>
        <taxon>Vertebrata</taxon>
        <taxon>Euteleostomi</taxon>
        <taxon>Actinopterygii</taxon>
        <taxon>Neopterygii</taxon>
        <taxon>Teleostei</taxon>
        <taxon>Anguilliformes</taxon>
        <taxon>Anguillidae</taxon>
        <taxon>Anguilla</taxon>
    </lineage>
</organism>
<dbReference type="AlphaFoldDB" id="A0A0E9QX15"/>
<name>A0A0E9QX15_ANGAN</name>
<protein>
    <submittedName>
        <fullName evidence="1">Uncharacterized protein</fullName>
    </submittedName>
</protein>
<evidence type="ECO:0000313" key="1">
    <source>
        <dbReference type="EMBL" id="JAH20755.1"/>
    </source>
</evidence>
<reference evidence="1" key="1">
    <citation type="submission" date="2014-11" db="EMBL/GenBank/DDBJ databases">
        <authorList>
            <person name="Amaro Gonzalez C."/>
        </authorList>
    </citation>
    <scope>NUCLEOTIDE SEQUENCE</scope>
</reference>
<proteinExistence type="predicted"/>